<evidence type="ECO:0000259" key="4">
    <source>
        <dbReference type="PROSITE" id="PS51063"/>
    </source>
</evidence>
<dbReference type="Proteomes" id="UP001596379">
    <property type="component" value="Unassembled WGS sequence"/>
</dbReference>
<dbReference type="PROSITE" id="PS51063">
    <property type="entry name" value="HTH_CRP_2"/>
    <property type="match status" value="1"/>
</dbReference>
<feature type="domain" description="HTH crp-type" evidence="4">
    <location>
        <begin position="164"/>
        <end position="237"/>
    </location>
</feature>
<organism evidence="5 6">
    <name type="scientific">Herminiimonas aquatilis</name>
    <dbReference type="NCBI Taxonomy" id="345342"/>
    <lineage>
        <taxon>Bacteria</taxon>
        <taxon>Pseudomonadati</taxon>
        <taxon>Pseudomonadota</taxon>
        <taxon>Betaproteobacteria</taxon>
        <taxon>Burkholderiales</taxon>
        <taxon>Oxalobacteraceae</taxon>
        <taxon>Herminiimonas</taxon>
    </lineage>
</organism>
<evidence type="ECO:0000256" key="1">
    <source>
        <dbReference type="ARBA" id="ARBA00023015"/>
    </source>
</evidence>
<dbReference type="EMBL" id="JBHTCC010000004">
    <property type="protein sequence ID" value="MFC7299736.1"/>
    <property type="molecule type" value="Genomic_DNA"/>
</dbReference>
<keyword evidence="1" id="KW-0805">Transcription regulation</keyword>
<dbReference type="PANTHER" id="PTHR24567">
    <property type="entry name" value="CRP FAMILY TRANSCRIPTIONAL REGULATORY PROTEIN"/>
    <property type="match status" value="1"/>
</dbReference>
<dbReference type="SUPFAM" id="SSF51206">
    <property type="entry name" value="cAMP-binding domain-like"/>
    <property type="match status" value="1"/>
</dbReference>
<dbReference type="SMART" id="SM00100">
    <property type="entry name" value="cNMP"/>
    <property type="match status" value="1"/>
</dbReference>
<dbReference type="Pfam" id="PF00027">
    <property type="entry name" value="cNMP_binding"/>
    <property type="match status" value="1"/>
</dbReference>
<dbReference type="PROSITE" id="PS00042">
    <property type="entry name" value="HTH_CRP_1"/>
    <property type="match status" value="1"/>
</dbReference>
<dbReference type="PANTHER" id="PTHR24567:SF75">
    <property type="entry name" value="FUMARATE AND NITRATE REDUCTION REGULATORY PROTEIN"/>
    <property type="match status" value="1"/>
</dbReference>
<evidence type="ECO:0000256" key="2">
    <source>
        <dbReference type="ARBA" id="ARBA00023125"/>
    </source>
</evidence>
<dbReference type="Gene3D" id="2.60.120.10">
    <property type="entry name" value="Jelly Rolls"/>
    <property type="match status" value="1"/>
</dbReference>
<dbReference type="InterPro" id="IPR012318">
    <property type="entry name" value="HTH_CRP"/>
</dbReference>
<evidence type="ECO:0000313" key="5">
    <source>
        <dbReference type="EMBL" id="MFC7299736.1"/>
    </source>
</evidence>
<dbReference type="Pfam" id="PF13545">
    <property type="entry name" value="HTH_Crp_2"/>
    <property type="match status" value="1"/>
</dbReference>
<dbReference type="SMART" id="SM00419">
    <property type="entry name" value="HTH_CRP"/>
    <property type="match status" value="1"/>
</dbReference>
<dbReference type="InterPro" id="IPR036388">
    <property type="entry name" value="WH-like_DNA-bd_sf"/>
</dbReference>
<dbReference type="NCBIfam" id="NF008365">
    <property type="entry name" value="PRK11161.1"/>
    <property type="match status" value="1"/>
</dbReference>
<keyword evidence="3" id="KW-0804">Transcription</keyword>
<keyword evidence="2" id="KW-0238">DNA-binding</keyword>
<dbReference type="Gene3D" id="1.10.10.10">
    <property type="entry name" value="Winged helix-like DNA-binding domain superfamily/Winged helix DNA-binding domain"/>
    <property type="match status" value="1"/>
</dbReference>
<keyword evidence="6" id="KW-1185">Reference proteome</keyword>
<dbReference type="SUPFAM" id="SSF46785">
    <property type="entry name" value="Winged helix' DNA-binding domain"/>
    <property type="match status" value="1"/>
</dbReference>
<dbReference type="InterPro" id="IPR036390">
    <property type="entry name" value="WH_DNA-bd_sf"/>
</dbReference>
<dbReference type="InterPro" id="IPR018490">
    <property type="entry name" value="cNMP-bd_dom_sf"/>
</dbReference>
<dbReference type="InterPro" id="IPR050397">
    <property type="entry name" value="Env_Response_Regulators"/>
</dbReference>
<protein>
    <submittedName>
        <fullName evidence="5">Fumarate/nitrate reduction transcriptional regulator Fnr</fullName>
    </submittedName>
</protein>
<accession>A0ABW2J8J5</accession>
<dbReference type="RefSeq" id="WP_382236491.1">
    <property type="nucleotide sequence ID" value="NZ_JBHTCC010000004.1"/>
</dbReference>
<dbReference type="PRINTS" id="PR00034">
    <property type="entry name" value="HTHCRP"/>
</dbReference>
<dbReference type="InterPro" id="IPR014710">
    <property type="entry name" value="RmlC-like_jellyroll"/>
</dbReference>
<dbReference type="CDD" id="cd00038">
    <property type="entry name" value="CAP_ED"/>
    <property type="match status" value="1"/>
</dbReference>
<proteinExistence type="predicted"/>
<dbReference type="InterPro" id="IPR000595">
    <property type="entry name" value="cNMP-bd_dom"/>
</dbReference>
<sequence>MAKSLQPHSSSGVENSVARSCSACSMRQICLPTGLNELETRLLDQIIVRKKIARDSYLYRIGDPFTSLYAVRVGHFKTYQENLAGDRQINGFQMSGELLGMDAISSARHQCDAVALDDSEVCVIPYPQLESLFTEMPMLMRHFHRVMSEEIMGEQNVIMILGNMYAEQRFAAFLINLSRRYALRGYSPTRFQLRMTREDIGNYLGLTMESVSRMIAKMRKEGIIEVRQRDVEVLNLSALNRIAAGIDSSSLHASVEMPSVVTEYNYLSPQLTHLQRLGILK</sequence>
<evidence type="ECO:0000256" key="3">
    <source>
        <dbReference type="ARBA" id="ARBA00023163"/>
    </source>
</evidence>
<name>A0ABW2J8J5_9BURK</name>
<gene>
    <name evidence="5" type="primary">fnr</name>
    <name evidence="5" type="ORF">ACFQO0_14940</name>
</gene>
<dbReference type="CDD" id="cd00092">
    <property type="entry name" value="HTH_CRP"/>
    <property type="match status" value="1"/>
</dbReference>
<comment type="caution">
    <text evidence="5">The sequence shown here is derived from an EMBL/GenBank/DDBJ whole genome shotgun (WGS) entry which is preliminary data.</text>
</comment>
<reference evidence="6" key="1">
    <citation type="journal article" date="2019" name="Int. J. Syst. Evol. Microbiol.">
        <title>The Global Catalogue of Microorganisms (GCM) 10K type strain sequencing project: providing services to taxonomists for standard genome sequencing and annotation.</title>
        <authorList>
            <consortium name="The Broad Institute Genomics Platform"/>
            <consortium name="The Broad Institute Genome Sequencing Center for Infectious Disease"/>
            <person name="Wu L."/>
            <person name="Ma J."/>
        </authorList>
    </citation>
    <scope>NUCLEOTIDE SEQUENCE [LARGE SCALE GENOMIC DNA]</scope>
    <source>
        <strain evidence="6">CCUG 36956</strain>
    </source>
</reference>
<dbReference type="InterPro" id="IPR018335">
    <property type="entry name" value="Tscrpt_reg_HTH_Crp-type_CS"/>
</dbReference>
<evidence type="ECO:0000313" key="6">
    <source>
        <dbReference type="Proteomes" id="UP001596379"/>
    </source>
</evidence>